<keyword evidence="5 13" id="KW-0732">Signal</keyword>
<dbReference type="InterPro" id="IPR010916">
    <property type="entry name" value="TonB_box_CS"/>
</dbReference>
<keyword evidence="2 10" id="KW-0813">Transport</keyword>
<keyword evidence="6" id="KW-0406">Ion transport</keyword>
<gene>
    <name evidence="16" type="ORF">TUM4438_05370</name>
</gene>
<feature type="signal peptide" evidence="13">
    <location>
        <begin position="1"/>
        <end position="25"/>
    </location>
</feature>
<evidence type="ECO:0000256" key="11">
    <source>
        <dbReference type="PROSITE-ProRule" id="PRU10143"/>
    </source>
</evidence>
<keyword evidence="3 10" id="KW-1134">Transmembrane beta strand</keyword>
<dbReference type="EMBL" id="BPEY01000006">
    <property type="protein sequence ID" value="GIU41374.1"/>
    <property type="molecule type" value="Genomic_DNA"/>
</dbReference>
<dbReference type="Pfam" id="PF00593">
    <property type="entry name" value="TonB_dep_Rec_b-barrel"/>
    <property type="match status" value="1"/>
</dbReference>
<dbReference type="PROSITE" id="PS52016">
    <property type="entry name" value="TONB_DEPENDENT_REC_3"/>
    <property type="match status" value="1"/>
</dbReference>
<dbReference type="Gene3D" id="2.170.130.10">
    <property type="entry name" value="TonB-dependent receptor, plug domain"/>
    <property type="match status" value="1"/>
</dbReference>
<feature type="chain" id="PRO_5047360656" evidence="13">
    <location>
        <begin position="26"/>
        <end position="617"/>
    </location>
</feature>
<evidence type="ECO:0000256" key="10">
    <source>
        <dbReference type="PROSITE-ProRule" id="PRU01360"/>
    </source>
</evidence>
<keyword evidence="16" id="KW-0675">Receptor</keyword>
<reference evidence="16" key="1">
    <citation type="submission" date="2021-05" db="EMBL/GenBank/DDBJ databases">
        <title>Molecular characterization for Shewanella algae harboring chromosomal blaOXA-55-like strains isolated from clinical and environment sample.</title>
        <authorList>
            <person name="Ohama Y."/>
            <person name="Aoki K."/>
            <person name="Harada S."/>
            <person name="Moriya K."/>
            <person name="Ishii Y."/>
            <person name="Tateda K."/>
        </authorList>
    </citation>
    <scope>NUCLEOTIDE SEQUENCE</scope>
    <source>
        <strain evidence="16">JCM 11563</strain>
    </source>
</reference>
<protein>
    <submittedName>
        <fullName evidence="16">TonB-dependent receptor</fullName>
    </submittedName>
</protein>
<proteinExistence type="inferred from homology"/>
<dbReference type="InterPro" id="IPR036942">
    <property type="entry name" value="Beta-barrel_TonB_sf"/>
</dbReference>
<evidence type="ECO:0000259" key="14">
    <source>
        <dbReference type="Pfam" id="PF00593"/>
    </source>
</evidence>
<dbReference type="RefSeq" id="WP_220779124.1">
    <property type="nucleotide sequence ID" value="NZ_BPEY01000006.1"/>
</dbReference>
<dbReference type="Pfam" id="PF07715">
    <property type="entry name" value="Plug"/>
    <property type="match status" value="1"/>
</dbReference>
<feature type="domain" description="TonB-dependent receptor-like beta-barrel" evidence="14">
    <location>
        <begin position="202"/>
        <end position="590"/>
    </location>
</feature>
<keyword evidence="8 10" id="KW-0472">Membrane</keyword>
<name>A0ABQ4P1K5_9GAMM</name>
<dbReference type="Proteomes" id="UP000887104">
    <property type="component" value="Unassembled WGS sequence"/>
</dbReference>
<evidence type="ECO:0000256" key="9">
    <source>
        <dbReference type="ARBA" id="ARBA00023237"/>
    </source>
</evidence>
<comment type="similarity">
    <text evidence="10 12">Belongs to the TonB-dependent receptor family.</text>
</comment>
<dbReference type="PANTHER" id="PTHR30069">
    <property type="entry name" value="TONB-DEPENDENT OUTER MEMBRANE RECEPTOR"/>
    <property type="match status" value="1"/>
</dbReference>
<dbReference type="PROSITE" id="PS00430">
    <property type="entry name" value="TONB_DEPENDENT_REC_1"/>
    <property type="match status" value="1"/>
</dbReference>
<dbReference type="InterPro" id="IPR037066">
    <property type="entry name" value="Plug_dom_sf"/>
</dbReference>
<evidence type="ECO:0000256" key="6">
    <source>
        <dbReference type="ARBA" id="ARBA00023065"/>
    </source>
</evidence>
<evidence type="ECO:0000259" key="15">
    <source>
        <dbReference type="Pfam" id="PF07715"/>
    </source>
</evidence>
<organism evidence="16 17">
    <name type="scientific">Shewanella sairae</name>
    <dbReference type="NCBI Taxonomy" id="190310"/>
    <lineage>
        <taxon>Bacteria</taxon>
        <taxon>Pseudomonadati</taxon>
        <taxon>Pseudomonadota</taxon>
        <taxon>Gammaproteobacteria</taxon>
        <taxon>Alteromonadales</taxon>
        <taxon>Shewanellaceae</taxon>
        <taxon>Shewanella</taxon>
    </lineage>
</organism>
<evidence type="ECO:0000256" key="13">
    <source>
        <dbReference type="SAM" id="SignalP"/>
    </source>
</evidence>
<keyword evidence="9 10" id="KW-0998">Cell outer membrane</keyword>
<dbReference type="InterPro" id="IPR000531">
    <property type="entry name" value="Beta-barrel_TonB"/>
</dbReference>
<comment type="subcellular location">
    <subcellularLocation>
        <location evidence="1 10">Cell outer membrane</location>
        <topology evidence="1 10">Multi-pass membrane protein</topology>
    </subcellularLocation>
</comment>
<dbReference type="SUPFAM" id="SSF56935">
    <property type="entry name" value="Porins"/>
    <property type="match status" value="1"/>
</dbReference>
<keyword evidence="7 11" id="KW-0798">TonB box</keyword>
<comment type="caution">
    <text evidence="16">The sequence shown here is derived from an EMBL/GenBank/DDBJ whole genome shotgun (WGS) entry which is preliminary data.</text>
</comment>
<evidence type="ECO:0000256" key="1">
    <source>
        <dbReference type="ARBA" id="ARBA00004571"/>
    </source>
</evidence>
<dbReference type="InterPro" id="IPR012910">
    <property type="entry name" value="Plug_dom"/>
</dbReference>
<evidence type="ECO:0000256" key="12">
    <source>
        <dbReference type="RuleBase" id="RU003357"/>
    </source>
</evidence>
<evidence type="ECO:0000256" key="3">
    <source>
        <dbReference type="ARBA" id="ARBA00022452"/>
    </source>
</evidence>
<feature type="short sequence motif" description="TonB box" evidence="11">
    <location>
        <begin position="38"/>
        <end position="44"/>
    </location>
</feature>
<dbReference type="PANTHER" id="PTHR30069:SF53">
    <property type="entry name" value="COLICIN I RECEPTOR-RELATED"/>
    <property type="match status" value="1"/>
</dbReference>
<evidence type="ECO:0000256" key="2">
    <source>
        <dbReference type="ARBA" id="ARBA00022448"/>
    </source>
</evidence>
<dbReference type="Gene3D" id="2.40.170.20">
    <property type="entry name" value="TonB-dependent receptor, beta-barrel domain"/>
    <property type="match status" value="1"/>
</dbReference>
<dbReference type="CDD" id="cd01347">
    <property type="entry name" value="ligand_gated_channel"/>
    <property type="match status" value="1"/>
</dbReference>
<evidence type="ECO:0000256" key="7">
    <source>
        <dbReference type="ARBA" id="ARBA00023077"/>
    </source>
</evidence>
<evidence type="ECO:0000256" key="4">
    <source>
        <dbReference type="ARBA" id="ARBA00022692"/>
    </source>
</evidence>
<evidence type="ECO:0000313" key="17">
    <source>
        <dbReference type="Proteomes" id="UP000887104"/>
    </source>
</evidence>
<keyword evidence="17" id="KW-1185">Reference proteome</keyword>
<evidence type="ECO:0000256" key="5">
    <source>
        <dbReference type="ARBA" id="ARBA00022729"/>
    </source>
</evidence>
<evidence type="ECO:0000256" key="8">
    <source>
        <dbReference type="ARBA" id="ARBA00023136"/>
    </source>
</evidence>
<sequence>MGTQPSKIALLVSSLLSLSAFSAIAEEAATSAVNVDETITVTGSRFDRSADQQLTVINTIEREEIARLNPKSVADVLETLPGVSISRNGGAGQSTSISVRGSNSNHVLVLVDGVKIGSATLGTVSFNTLSPENIERIEVLKGPRASVWGSDAIGGVIQIFTRQLKGGEWFAGAEYGSNDYIRGSFGAGMTHGNGSTTLAVNHEQSDGYDVYNGAPVENDDDGYKRTSLSLKGAQQINQNWQALWNGQYDKGNTQYDDVYASGSADESDFDNYLWNLAAQYSNARFTSKLALSQSRDANENFRGDDSSVPVSEFVTKRDQINWSNQYLATNDLTFTGGIDWTNETVKGDYAQDERDIFGAYLLAQKQWSKLLAEVAVRYDDVENIDSEVSYNASLAYQFNDQWRLAASTGTAFKAPTFNDLYWPDSGNPDLISETAESYDLTLHYQADDIRAYISVFENSIDNLIAWAPTGEQDDFGWDIWKPANINEAKIQGVELSANFSLFSLDHQLAYTYLDAENKQTDEQLIGRSENEFNYQLSYTWQQFDLLANYHYQGKRYAGYSEYFDATHQLDLGLGYQLDDAWSLRLKANNVFDEEVISAQNYFSPGREFYVSVSYQAF</sequence>
<dbReference type="InterPro" id="IPR039426">
    <property type="entry name" value="TonB-dep_rcpt-like"/>
</dbReference>
<evidence type="ECO:0000313" key="16">
    <source>
        <dbReference type="EMBL" id="GIU41374.1"/>
    </source>
</evidence>
<feature type="domain" description="TonB-dependent receptor plug" evidence="15">
    <location>
        <begin position="55"/>
        <end position="156"/>
    </location>
</feature>
<accession>A0ABQ4P1K5</accession>
<keyword evidence="4 10" id="KW-0812">Transmembrane</keyword>